<feature type="transmembrane region" description="Helical" evidence="4">
    <location>
        <begin position="252"/>
        <end position="270"/>
    </location>
</feature>
<evidence type="ECO:0000256" key="3">
    <source>
        <dbReference type="ARBA" id="ARBA00023136"/>
    </source>
</evidence>
<dbReference type="EMBL" id="JAMKFE010000023">
    <property type="protein sequence ID" value="MCM5682764.1"/>
    <property type="molecule type" value="Genomic_DNA"/>
</dbReference>
<dbReference type="PROSITE" id="PS50850">
    <property type="entry name" value="MFS"/>
    <property type="match status" value="1"/>
</dbReference>
<feature type="transmembrane region" description="Helical" evidence="4">
    <location>
        <begin position="138"/>
        <end position="158"/>
    </location>
</feature>
<evidence type="ECO:0000256" key="1">
    <source>
        <dbReference type="ARBA" id="ARBA00022692"/>
    </source>
</evidence>
<feature type="transmembrane region" description="Helical" evidence="4">
    <location>
        <begin position="12"/>
        <end position="36"/>
    </location>
</feature>
<evidence type="ECO:0000256" key="2">
    <source>
        <dbReference type="ARBA" id="ARBA00022989"/>
    </source>
</evidence>
<feature type="transmembrane region" description="Helical" evidence="4">
    <location>
        <begin position="218"/>
        <end position="240"/>
    </location>
</feature>
<feature type="transmembrane region" description="Helical" evidence="4">
    <location>
        <begin position="164"/>
        <end position="186"/>
    </location>
</feature>
<feature type="transmembrane region" description="Helical" evidence="4">
    <location>
        <begin position="308"/>
        <end position="329"/>
    </location>
</feature>
<evidence type="ECO:0000313" key="7">
    <source>
        <dbReference type="Proteomes" id="UP001165541"/>
    </source>
</evidence>
<feature type="transmembrane region" description="Helical" evidence="4">
    <location>
        <begin position="79"/>
        <end position="97"/>
    </location>
</feature>
<evidence type="ECO:0000313" key="6">
    <source>
        <dbReference type="EMBL" id="MCM5682764.1"/>
    </source>
</evidence>
<dbReference type="InterPro" id="IPR011701">
    <property type="entry name" value="MFS"/>
</dbReference>
<protein>
    <submittedName>
        <fullName evidence="6">MFS transporter</fullName>
    </submittedName>
</protein>
<keyword evidence="7" id="KW-1185">Reference proteome</keyword>
<reference evidence="6" key="1">
    <citation type="submission" date="2022-05" db="EMBL/GenBank/DDBJ databases">
        <title>Schlegelella sp. nov., isolated from mangrove soil.</title>
        <authorList>
            <person name="Liu Y."/>
            <person name="Ge X."/>
            <person name="Liu W."/>
        </authorList>
    </citation>
    <scope>NUCLEOTIDE SEQUENCE</scope>
    <source>
        <strain evidence="6">S2-27</strain>
    </source>
</reference>
<dbReference type="InterPro" id="IPR050327">
    <property type="entry name" value="Proton-linked_MCT"/>
</dbReference>
<evidence type="ECO:0000259" key="5">
    <source>
        <dbReference type="PROSITE" id="PS50850"/>
    </source>
</evidence>
<dbReference type="PANTHER" id="PTHR11360">
    <property type="entry name" value="MONOCARBOXYLATE TRANSPORTER"/>
    <property type="match status" value="1"/>
</dbReference>
<comment type="caution">
    <text evidence="6">The sequence shown here is derived from an EMBL/GenBank/DDBJ whole genome shotgun (WGS) entry which is preliminary data.</text>
</comment>
<sequence length="405" mass="42769">MQGKSFWTHPWTLVVAGGLIMGMALGVRHVQGLFLVPVTMHHGWSRETFAFAIAVQNLAWGVAQPFTGMVADRYGSMKVIAAGVLVYAVGLVLMAQSQTPLQFTLSGGLCIGVALSGTSFGAIYGALSRIVAPERRSWALAAAGAIGGFGQFAMVPATQELLDAMGWVAALMAMALVIALLLPLALPLKEPRSASAGAAPAMPLSTALRQAFGHGGFWLLNFGFLACGFQLAFIASHMPAYLLDHGLTPQDGVVALALIALTNVLGTYACGPLGAAYRRKRLLALIYLLRTAAIAAFVMLPLSTTTLYAFSIAMGLLWLGTAPLTNGLVSQIFGVRYVSTLFGFVFLSHQVGSFLGVWLGGHVFEVTRSYDAVWFGAMGLGLLAAALHWGIDDRELVSPRMPVPA</sequence>
<name>A0ABT0YVI3_9BURK</name>
<feature type="transmembrane region" description="Helical" evidence="4">
    <location>
        <begin position="48"/>
        <end position="67"/>
    </location>
</feature>
<proteinExistence type="predicted"/>
<dbReference type="RefSeq" id="WP_251781309.1">
    <property type="nucleotide sequence ID" value="NZ_JAMKFE010000023.1"/>
</dbReference>
<feature type="transmembrane region" description="Helical" evidence="4">
    <location>
        <begin position="282"/>
        <end position="302"/>
    </location>
</feature>
<dbReference type="SUPFAM" id="SSF103473">
    <property type="entry name" value="MFS general substrate transporter"/>
    <property type="match status" value="1"/>
</dbReference>
<organism evidence="6 7">
    <name type="scientific">Caldimonas mangrovi</name>
    <dbReference type="NCBI Taxonomy" id="2944811"/>
    <lineage>
        <taxon>Bacteria</taxon>
        <taxon>Pseudomonadati</taxon>
        <taxon>Pseudomonadota</taxon>
        <taxon>Betaproteobacteria</taxon>
        <taxon>Burkholderiales</taxon>
        <taxon>Sphaerotilaceae</taxon>
        <taxon>Caldimonas</taxon>
    </lineage>
</organism>
<feature type="transmembrane region" description="Helical" evidence="4">
    <location>
        <begin position="103"/>
        <end position="126"/>
    </location>
</feature>
<gene>
    <name evidence="6" type="ORF">M8A51_24800</name>
</gene>
<keyword evidence="1 4" id="KW-0812">Transmembrane</keyword>
<dbReference type="CDD" id="cd17355">
    <property type="entry name" value="MFS_YcxA_like"/>
    <property type="match status" value="1"/>
</dbReference>
<keyword evidence="3 4" id="KW-0472">Membrane</keyword>
<accession>A0ABT0YVI3</accession>
<feature type="transmembrane region" description="Helical" evidence="4">
    <location>
        <begin position="372"/>
        <end position="391"/>
    </location>
</feature>
<dbReference type="InterPro" id="IPR036259">
    <property type="entry name" value="MFS_trans_sf"/>
</dbReference>
<dbReference type="PANTHER" id="PTHR11360:SF284">
    <property type="entry name" value="EG:103B4.3 PROTEIN-RELATED"/>
    <property type="match status" value="1"/>
</dbReference>
<feature type="domain" description="Major facilitator superfamily (MFS) profile" evidence="5">
    <location>
        <begin position="10"/>
        <end position="396"/>
    </location>
</feature>
<dbReference type="InterPro" id="IPR020846">
    <property type="entry name" value="MFS_dom"/>
</dbReference>
<dbReference type="Pfam" id="PF07690">
    <property type="entry name" value="MFS_1"/>
    <property type="match status" value="1"/>
</dbReference>
<feature type="transmembrane region" description="Helical" evidence="4">
    <location>
        <begin position="341"/>
        <end position="360"/>
    </location>
</feature>
<keyword evidence="2 4" id="KW-1133">Transmembrane helix</keyword>
<dbReference type="Gene3D" id="1.20.1250.20">
    <property type="entry name" value="MFS general substrate transporter like domains"/>
    <property type="match status" value="1"/>
</dbReference>
<dbReference type="Proteomes" id="UP001165541">
    <property type="component" value="Unassembled WGS sequence"/>
</dbReference>
<evidence type="ECO:0000256" key="4">
    <source>
        <dbReference type="SAM" id="Phobius"/>
    </source>
</evidence>